<organism evidence="2 3">
    <name type="scientific">Rhynchophorus ferrugineus</name>
    <name type="common">Red palm weevil</name>
    <name type="synonym">Curculio ferrugineus</name>
    <dbReference type="NCBI Taxonomy" id="354439"/>
    <lineage>
        <taxon>Eukaryota</taxon>
        <taxon>Metazoa</taxon>
        <taxon>Ecdysozoa</taxon>
        <taxon>Arthropoda</taxon>
        <taxon>Hexapoda</taxon>
        <taxon>Insecta</taxon>
        <taxon>Pterygota</taxon>
        <taxon>Neoptera</taxon>
        <taxon>Endopterygota</taxon>
        <taxon>Coleoptera</taxon>
        <taxon>Polyphaga</taxon>
        <taxon>Cucujiformia</taxon>
        <taxon>Curculionidae</taxon>
        <taxon>Dryophthorinae</taxon>
        <taxon>Rhynchophorus</taxon>
    </lineage>
</organism>
<gene>
    <name evidence="2" type="ORF">GWI33_004027</name>
</gene>
<evidence type="ECO:0000313" key="3">
    <source>
        <dbReference type="Proteomes" id="UP000625711"/>
    </source>
</evidence>
<name>A0A834HIL7_RHYFE</name>
<protein>
    <submittedName>
        <fullName evidence="2">Uncharacterized protein</fullName>
    </submittedName>
</protein>
<keyword evidence="3" id="KW-1185">Reference proteome</keyword>
<evidence type="ECO:0000313" key="2">
    <source>
        <dbReference type="EMBL" id="KAF7262805.1"/>
    </source>
</evidence>
<dbReference type="AlphaFoldDB" id="A0A834HIL7"/>
<accession>A0A834HIL7</accession>
<sequence length="75" mass="8267">VPDFYSDVRGGKRRNGDGSGRGGSRDRPSDGADGLQSATELYYHSTLYMYSTCRDIPRDDLTDDESPTCLMNGQL</sequence>
<proteinExistence type="predicted"/>
<dbReference type="EMBL" id="JAACXV010023870">
    <property type="protein sequence ID" value="KAF7262805.1"/>
    <property type="molecule type" value="Genomic_DNA"/>
</dbReference>
<comment type="caution">
    <text evidence="2">The sequence shown here is derived from an EMBL/GenBank/DDBJ whole genome shotgun (WGS) entry which is preliminary data.</text>
</comment>
<evidence type="ECO:0000256" key="1">
    <source>
        <dbReference type="SAM" id="MobiDB-lite"/>
    </source>
</evidence>
<dbReference type="Proteomes" id="UP000625711">
    <property type="component" value="Unassembled WGS sequence"/>
</dbReference>
<feature type="non-terminal residue" evidence="2">
    <location>
        <position position="1"/>
    </location>
</feature>
<feature type="region of interest" description="Disordered" evidence="1">
    <location>
        <begin position="1"/>
        <end position="35"/>
    </location>
</feature>
<reference evidence="2" key="1">
    <citation type="submission" date="2020-08" db="EMBL/GenBank/DDBJ databases">
        <title>Genome sequencing and assembly of the red palm weevil Rhynchophorus ferrugineus.</title>
        <authorList>
            <person name="Dias G.B."/>
            <person name="Bergman C.M."/>
            <person name="Manee M."/>
        </authorList>
    </citation>
    <scope>NUCLEOTIDE SEQUENCE</scope>
    <source>
        <strain evidence="2">AA-2017</strain>
        <tissue evidence="2">Whole larva</tissue>
    </source>
</reference>